<evidence type="ECO:0000256" key="6">
    <source>
        <dbReference type="SAM" id="Phobius"/>
    </source>
</evidence>
<dbReference type="Gene3D" id="3.20.20.140">
    <property type="entry name" value="Metal-dependent hydrolases"/>
    <property type="match status" value="2"/>
</dbReference>
<dbReference type="EMBL" id="LSBI01000004">
    <property type="protein sequence ID" value="OAQ90499.1"/>
    <property type="molecule type" value="Genomic_DNA"/>
</dbReference>
<gene>
    <name evidence="8" type="ORF">VFPFJ_04659</name>
</gene>
<feature type="transmembrane region" description="Helical" evidence="6">
    <location>
        <begin position="1239"/>
        <end position="1266"/>
    </location>
</feature>
<evidence type="ECO:0000259" key="7">
    <source>
        <dbReference type="Pfam" id="PF07969"/>
    </source>
</evidence>
<sequence>MMDEKNSLPPYSAVAAPAGRWSRLRGRHGSPRRRRAFKLFGLACLALLVVAQWKQLWRSDARAPRLSQVKLNEDLATCKRLRHKPKDPIGLGRDRNARYIDGAKPTLIKNATIWVGEPVKGTSDEDARAGKGWEWTTGDVLLENGLITRVETHIDARHLSKDTLVYDAAGRQLTSGIIDMHSHTGVYSLPTLNGNSDGNEMSDNITPWARAIDAIYPFDPQIQVIKSGGVTTSLVLPGSGNNMGGEAYLVKHAVGHRDGRSEISAADMLADPDRTWRYMKMACGENAKNVHGGIGKRPFSRMGESYDFRHAFERARELIRRQDDWCDKAEAVGVESMDEYLPQEIFWESLGAALRGQVHINTHCYTVPDLEAMVDHTNEFQFPVRAFHHAHQTYLVPEILKRTWGGRTPSSAIFADNMYYKMEAYVGSEYAGKHLYDAGLTTVYVSDNPVLNAQHVLFEAAKGYRYGLPYHAALAAVTTAPADDLGMGQRLGKIKPGFDADVVVWDSDPLSVGAAPVQVWIDGTAQFEDPVELPKSRDGPIVPDEALATIIEEPTTFADALFTGVTKVLLANGEDEKAASDGMPVNVVVSKGNIACIGVCESEFSAATAAGVKPVALKHGYLTHAFTGVAGTLGLNEIDAESATDNGDNPYKFTRAVDGLQLGGKKLHAGAKYGVTRAISAPKFTGQQSHHGTSVGFVTTAATSLERGAVFAEDVAVHYTLDLGVRGQDSYSGAFGELRTKLMDAARAKRDPTDSYSEFAYLRKVVKGDMVLALTINSADGIATALRIKAQVEGVLKNNDDDDGGERRIKMAIIGGAESHLVAAEIAAAHVGVILLPLQPTAATWDTRRTLPGAPLTNGTAVDWLLDAGVTVGVGLPEDWRVRDLGLEAGTALRNGAGRLNEREALALVGANIHKILGVKADDEGAERRHFVSFHSVFKQQPRAAGDSSLMEQPGSDSSATEAGPDLPADTTNAVKPRRRWTLRRWLDERFDWSWFTCTQSTGGIAVLLSECPHQFHGLQTIGIVIYVLNLALLALFASLMLLRWATTPATLRRSFVAAPECFFYGSFWLSLATVIIGAQRYGVPHAGAWLVVALRVCFWTYAGVVLLSATVHFVVIFRCTPVTALGIHPAWFLLFYNVMLTGTVAGTLVETQPPAQRLPMMVAGVAYQGFGWLGCMLLLTWLFGHLMEKGWPAASRTPGLFITVGSVGYTIVALIGLARAAPEGYGYFAEHPSAREVLLVLATWTSVFMWLFELWLFALALLITLASMAKREDGRWTWQLSFNNTWWAMIFPNVGFTLSTVYLGQELGSEAVLWVSTVMTVLVVAAWLMNMVLMVKSVYTTFFSQADDKLQ</sequence>
<dbReference type="InterPro" id="IPR030185">
    <property type="entry name" value="Mae1"/>
</dbReference>
<dbReference type="OMA" id="PAEIMGM"/>
<evidence type="ECO:0000256" key="1">
    <source>
        <dbReference type="ARBA" id="ARBA00004141"/>
    </source>
</evidence>
<proteinExistence type="predicted"/>
<dbReference type="InterPro" id="IPR011059">
    <property type="entry name" value="Metal-dep_hydrolase_composite"/>
</dbReference>
<keyword evidence="2 6" id="KW-0812">Transmembrane</keyword>
<reference evidence="8 9" key="1">
    <citation type="submission" date="2016-02" db="EMBL/GenBank/DDBJ databases">
        <title>Biosynthesis of antibiotic leucinostatins and their inhibition on Phytophthora in bio-control Purpureocillium lilacinum.</title>
        <authorList>
            <person name="Wang G."/>
            <person name="Liu Z."/>
            <person name="Lin R."/>
            <person name="Li E."/>
            <person name="Mao Z."/>
            <person name="Ling J."/>
            <person name="Yin W."/>
            <person name="Xie B."/>
        </authorList>
    </citation>
    <scope>NUCLEOTIDE SEQUENCE [LARGE SCALE GENOMIC DNA]</scope>
    <source>
        <strain evidence="8">PLFJ-1</strain>
    </source>
</reference>
<evidence type="ECO:0000256" key="4">
    <source>
        <dbReference type="ARBA" id="ARBA00023136"/>
    </source>
</evidence>
<accession>A0A179HM00</accession>
<keyword evidence="4 6" id="KW-0472">Membrane</keyword>
<dbReference type="Proteomes" id="UP000078340">
    <property type="component" value="Unassembled WGS sequence"/>
</dbReference>
<feature type="transmembrane region" description="Helical" evidence="6">
    <location>
        <begin position="1022"/>
        <end position="1043"/>
    </location>
</feature>
<feature type="region of interest" description="Disordered" evidence="5">
    <location>
        <begin position="943"/>
        <end position="973"/>
    </location>
</feature>
<feature type="transmembrane region" description="Helical" evidence="6">
    <location>
        <begin position="1170"/>
        <end position="1188"/>
    </location>
</feature>
<name>A0A179HM00_PURLI</name>
<dbReference type="CDD" id="cd09317">
    <property type="entry name" value="TDT_Mae1_like"/>
    <property type="match status" value="1"/>
</dbReference>
<feature type="transmembrane region" description="Helical" evidence="6">
    <location>
        <begin position="1130"/>
        <end position="1150"/>
    </location>
</feature>
<dbReference type="InterPro" id="IPR032466">
    <property type="entry name" value="Metal_Hydrolase"/>
</dbReference>
<dbReference type="GO" id="GO:0015140">
    <property type="term" value="F:malate transmembrane transporter activity"/>
    <property type="evidence" value="ECO:0007669"/>
    <property type="project" value="InterPro"/>
</dbReference>
<dbReference type="SUPFAM" id="SSF51338">
    <property type="entry name" value="Composite domain of metallo-dependent hydrolases"/>
    <property type="match status" value="1"/>
</dbReference>
<dbReference type="SUPFAM" id="SSF51556">
    <property type="entry name" value="Metallo-dependent hydrolases"/>
    <property type="match status" value="1"/>
</dbReference>
<keyword evidence="3 6" id="KW-1133">Transmembrane helix</keyword>
<dbReference type="InterPro" id="IPR013108">
    <property type="entry name" value="Amidohydro_3"/>
</dbReference>
<dbReference type="Pfam" id="PF03595">
    <property type="entry name" value="SLAC1"/>
    <property type="match status" value="1"/>
</dbReference>
<dbReference type="Gene3D" id="1.50.10.150">
    <property type="entry name" value="Voltage-dependent anion channel"/>
    <property type="match status" value="1"/>
</dbReference>
<dbReference type="Pfam" id="PF07969">
    <property type="entry name" value="Amidohydro_3"/>
    <property type="match status" value="1"/>
</dbReference>
<dbReference type="GO" id="GO:0016020">
    <property type="term" value="C:membrane"/>
    <property type="evidence" value="ECO:0007669"/>
    <property type="project" value="UniProtKB-SubCell"/>
</dbReference>
<comment type="caution">
    <text evidence="8">The sequence shown here is derived from an EMBL/GenBank/DDBJ whole genome shotgun (WGS) entry which is preliminary data.</text>
</comment>
<feature type="transmembrane region" description="Helical" evidence="6">
    <location>
        <begin position="1287"/>
        <end position="1306"/>
    </location>
</feature>
<comment type="subcellular location">
    <subcellularLocation>
        <location evidence="1">Membrane</location>
        <topology evidence="1">Multi-pass membrane protein</topology>
    </subcellularLocation>
</comment>
<dbReference type="PANTHER" id="PTHR31162:SF0">
    <property type="entry name" value="MALIC ACID TRANSPORT PROTEIN"/>
    <property type="match status" value="1"/>
</dbReference>
<dbReference type="CDD" id="cd01309">
    <property type="entry name" value="Met_dep_hydrolase_C"/>
    <property type="match status" value="1"/>
</dbReference>
<evidence type="ECO:0000313" key="9">
    <source>
        <dbReference type="Proteomes" id="UP000078340"/>
    </source>
</evidence>
<feature type="transmembrane region" description="Helical" evidence="6">
    <location>
        <begin position="1055"/>
        <end position="1079"/>
    </location>
</feature>
<protein>
    <submittedName>
        <fullName evidence="8">Amidohydrolase</fullName>
    </submittedName>
</protein>
<evidence type="ECO:0000256" key="2">
    <source>
        <dbReference type="ARBA" id="ARBA00022692"/>
    </source>
</evidence>
<feature type="transmembrane region" description="Helical" evidence="6">
    <location>
        <begin position="1099"/>
        <end position="1118"/>
    </location>
</feature>
<evidence type="ECO:0000256" key="3">
    <source>
        <dbReference type="ARBA" id="ARBA00022989"/>
    </source>
</evidence>
<dbReference type="InterPro" id="IPR038665">
    <property type="entry name" value="Voltage-dep_anion_channel_sf"/>
</dbReference>
<dbReference type="InterPro" id="IPR004695">
    <property type="entry name" value="SLAC1/Mae1/Ssu1/TehA"/>
</dbReference>
<dbReference type="PANTHER" id="PTHR31162">
    <property type="entry name" value="MALIC ACID TRANSPORT PROTEIN-RELATED"/>
    <property type="match status" value="1"/>
</dbReference>
<keyword evidence="8" id="KW-0378">Hydrolase</keyword>
<feature type="transmembrane region" description="Helical" evidence="6">
    <location>
        <begin position="1312"/>
        <end position="1336"/>
    </location>
</feature>
<evidence type="ECO:0000313" key="8">
    <source>
        <dbReference type="EMBL" id="OAQ90499.1"/>
    </source>
</evidence>
<dbReference type="GO" id="GO:0016810">
    <property type="term" value="F:hydrolase activity, acting on carbon-nitrogen (but not peptide) bonds"/>
    <property type="evidence" value="ECO:0007669"/>
    <property type="project" value="InterPro"/>
</dbReference>
<feature type="domain" description="Amidohydrolase 3" evidence="7">
    <location>
        <begin position="467"/>
        <end position="523"/>
    </location>
</feature>
<feature type="transmembrane region" description="Helical" evidence="6">
    <location>
        <begin position="1200"/>
        <end position="1219"/>
    </location>
</feature>
<evidence type="ECO:0000256" key="5">
    <source>
        <dbReference type="SAM" id="MobiDB-lite"/>
    </source>
</evidence>
<organism evidence="8 9">
    <name type="scientific">Purpureocillium lilacinum</name>
    <name type="common">Paecilomyces lilacinus</name>
    <dbReference type="NCBI Taxonomy" id="33203"/>
    <lineage>
        <taxon>Eukaryota</taxon>
        <taxon>Fungi</taxon>
        <taxon>Dikarya</taxon>
        <taxon>Ascomycota</taxon>
        <taxon>Pezizomycotina</taxon>
        <taxon>Sordariomycetes</taxon>
        <taxon>Hypocreomycetidae</taxon>
        <taxon>Hypocreales</taxon>
        <taxon>Ophiocordycipitaceae</taxon>
        <taxon>Purpureocillium</taxon>
    </lineage>
</organism>